<evidence type="ECO:0000313" key="1">
    <source>
        <dbReference type="EMBL" id="KAH7560595.1"/>
    </source>
</evidence>
<keyword evidence="2" id="KW-1185">Reference proteome</keyword>
<organism evidence="1 2">
    <name type="scientific">Xanthoceras sorbifolium</name>
    <dbReference type="NCBI Taxonomy" id="99658"/>
    <lineage>
        <taxon>Eukaryota</taxon>
        <taxon>Viridiplantae</taxon>
        <taxon>Streptophyta</taxon>
        <taxon>Embryophyta</taxon>
        <taxon>Tracheophyta</taxon>
        <taxon>Spermatophyta</taxon>
        <taxon>Magnoliopsida</taxon>
        <taxon>eudicotyledons</taxon>
        <taxon>Gunneridae</taxon>
        <taxon>Pentapetalae</taxon>
        <taxon>rosids</taxon>
        <taxon>malvids</taxon>
        <taxon>Sapindales</taxon>
        <taxon>Sapindaceae</taxon>
        <taxon>Xanthoceroideae</taxon>
        <taxon>Xanthoceras</taxon>
    </lineage>
</organism>
<protein>
    <submittedName>
        <fullName evidence="1">Uncharacterized protein</fullName>
    </submittedName>
</protein>
<dbReference type="EMBL" id="JAFEMO010000010">
    <property type="protein sequence ID" value="KAH7560595.1"/>
    <property type="molecule type" value="Genomic_DNA"/>
</dbReference>
<comment type="caution">
    <text evidence="1">The sequence shown here is derived from an EMBL/GenBank/DDBJ whole genome shotgun (WGS) entry which is preliminary data.</text>
</comment>
<accession>A0ABQ8HHQ9</accession>
<dbReference type="Proteomes" id="UP000827721">
    <property type="component" value="Unassembled WGS sequence"/>
</dbReference>
<evidence type="ECO:0000313" key="2">
    <source>
        <dbReference type="Proteomes" id="UP000827721"/>
    </source>
</evidence>
<reference evidence="1 2" key="1">
    <citation type="submission" date="2021-02" db="EMBL/GenBank/DDBJ databases">
        <title>Plant Genome Project.</title>
        <authorList>
            <person name="Zhang R.-G."/>
        </authorList>
    </citation>
    <scope>NUCLEOTIDE SEQUENCE [LARGE SCALE GENOMIC DNA]</scope>
    <source>
        <tissue evidence="1">Leaves</tissue>
    </source>
</reference>
<proteinExistence type="predicted"/>
<gene>
    <name evidence="1" type="ORF">JRO89_XS10G0051100</name>
</gene>
<name>A0ABQ8HHQ9_9ROSI</name>
<sequence>MDPKATALILELLIGSQANQEFTMKEGILHKNGVIYVGSYGNLTQKLIEEAHSSAMGGHSRIQGTMKRLSGEIPKTVGFDTARFWQVTEFATAESIFEPVIRRGTIKYRSNSDTDRFSRVINLAASYLKIYALEVFRKELLLSQTIAVGRVRNRLETVVLCTRFSFTTTGFRVRLRKLPGILPIKFASVNHRVFKFFNFPNSTGIFAGQDPELVEYLA</sequence>